<keyword evidence="3" id="KW-1185">Reference proteome</keyword>
<evidence type="ECO:0008006" key="4">
    <source>
        <dbReference type="Google" id="ProtNLM"/>
    </source>
</evidence>
<evidence type="ECO:0000313" key="2">
    <source>
        <dbReference type="EMBL" id="MFD0789998.1"/>
    </source>
</evidence>
<evidence type="ECO:0000256" key="1">
    <source>
        <dbReference type="SAM" id="Phobius"/>
    </source>
</evidence>
<feature type="transmembrane region" description="Helical" evidence="1">
    <location>
        <begin position="193"/>
        <end position="214"/>
    </location>
</feature>
<proteinExistence type="predicted"/>
<keyword evidence="1" id="KW-0812">Transmembrane</keyword>
<feature type="transmembrane region" description="Helical" evidence="1">
    <location>
        <begin position="160"/>
        <end position="186"/>
    </location>
</feature>
<keyword evidence="1" id="KW-0472">Membrane</keyword>
<sequence length="278" mass="27226">MSRSALGLATSASLRAAGTGRTRPQRATQVIRAEVRRVRRRGGMIAGIFVASGIGILSAMTTLAVLASVADSSSHVVVTTPLEVGGLVSALGVALAATFLVGRDANGHLAIALTLAPKRWMLHIARAAAFAITGTAVCVVVAVTATVAGSAVAGATGAGWGAVGVMLVGVAAGSLVLFAFGIGTLVRSPGVGVLVLAGLLVVLPLALALVGAMLPAPLASVAEVVADSTPTALFLEAIAVSTVPNEGFVGVASGQLGLAAWAVAATALAGVVFGRRDA</sequence>
<gene>
    <name evidence="2" type="ORF">ACFQ0P_06280</name>
</gene>
<name>A0ABW3AGD8_9MICO</name>
<reference evidence="3" key="1">
    <citation type="journal article" date="2019" name="Int. J. Syst. Evol. Microbiol.">
        <title>The Global Catalogue of Microorganisms (GCM) 10K type strain sequencing project: providing services to taxonomists for standard genome sequencing and annotation.</title>
        <authorList>
            <consortium name="The Broad Institute Genomics Platform"/>
            <consortium name="The Broad Institute Genome Sequencing Center for Infectious Disease"/>
            <person name="Wu L."/>
            <person name="Ma J."/>
        </authorList>
    </citation>
    <scope>NUCLEOTIDE SEQUENCE [LARGE SCALE GENOMIC DNA]</scope>
    <source>
        <strain evidence="3">CCUG 54523</strain>
    </source>
</reference>
<accession>A0ABW3AGD8</accession>
<keyword evidence="1" id="KW-1133">Transmembrane helix</keyword>
<feature type="transmembrane region" description="Helical" evidence="1">
    <location>
        <begin position="123"/>
        <end position="148"/>
    </location>
</feature>
<feature type="transmembrane region" description="Helical" evidence="1">
    <location>
        <begin position="45"/>
        <end position="70"/>
    </location>
</feature>
<dbReference type="Proteomes" id="UP001597055">
    <property type="component" value="Unassembled WGS sequence"/>
</dbReference>
<organism evidence="2 3">
    <name type="scientific">Microbacterium insulae</name>
    <dbReference type="NCBI Taxonomy" id="483014"/>
    <lineage>
        <taxon>Bacteria</taxon>
        <taxon>Bacillati</taxon>
        <taxon>Actinomycetota</taxon>
        <taxon>Actinomycetes</taxon>
        <taxon>Micrococcales</taxon>
        <taxon>Microbacteriaceae</taxon>
        <taxon>Microbacterium</taxon>
    </lineage>
</organism>
<dbReference type="EMBL" id="JBHTII010000001">
    <property type="protein sequence ID" value="MFD0789998.1"/>
    <property type="molecule type" value="Genomic_DNA"/>
</dbReference>
<feature type="transmembrane region" description="Helical" evidence="1">
    <location>
        <begin position="256"/>
        <end position="274"/>
    </location>
</feature>
<evidence type="ECO:0000313" key="3">
    <source>
        <dbReference type="Proteomes" id="UP001597055"/>
    </source>
</evidence>
<protein>
    <recommendedName>
        <fullName evidence="4">ABC transporter permease</fullName>
    </recommendedName>
</protein>
<feature type="transmembrane region" description="Helical" evidence="1">
    <location>
        <begin position="82"/>
        <end position="102"/>
    </location>
</feature>
<comment type="caution">
    <text evidence="2">The sequence shown here is derived from an EMBL/GenBank/DDBJ whole genome shotgun (WGS) entry which is preliminary data.</text>
</comment>